<evidence type="ECO:0000313" key="1">
    <source>
        <dbReference type="EMBL" id="CAF4746076.1"/>
    </source>
</evidence>
<dbReference type="AlphaFoldDB" id="A0A8S3AMT9"/>
<sequence>RLVLVGHMIEISPISIGDMGKRILSNISKHIVDKQKTNDDEDNMTTSFFHGNFTLLPDEPHCDPEIGADARVKVIVFF</sequence>
<name>A0A8S3AMT9_9BILA</name>
<gene>
    <name evidence="1" type="ORF">SMN809_LOCUS44921</name>
</gene>
<evidence type="ECO:0000313" key="2">
    <source>
        <dbReference type="Proteomes" id="UP000676336"/>
    </source>
</evidence>
<comment type="caution">
    <text evidence="1">The sequence shown here is derived from an EMBL/GenBank/DDBJ whole genome shotgun (WGS) entry which is preliminary data.</text>
</comment>
<accession>A0A8S3AMT9</accession>
<dbReference type="EMBL" id="CAJOBI010136054">
    <property type="protein sequence ID" value="CAF4746076.1"/>
    <property type="molecule type" value="Genomic_DNA"/>
</dbReference>
<dbReference type="Proteomes" id="UP000676336">
    <property type="component" value="Unassembled WGS sequence"/>
</dbReference>
<protein>
    <submittedName>
        <fullName evidence="1">Uncharacterized protein</fullName>
    </submittedName>
</protein>
<feature type="non-terminal residue" evidence="1">
    <location>
        <position position="1"/>
    </location>
</feature>
<reference evidence="1" key="1">
    <citation type="submission" date="2021-02" db="EMBL/GenBank/DDBJ databases">
        <authorList>
            <person name="Nowell W R."/>
        </authorList>
    </citation>
    <scope>NUCLEOTIDE SEQUENCE</scope>
</reference>
<proteinExistence type="predicted"/>
<organism evidence="1 2">
    <name type="scientific">Rotaria magnacalcarata</name>
    <dbReference type="NCBI Taxonomy" id="392030"/>
    <lineage>
        <taxon>Eukaryota</taxon>
        <taxon>Metazoa</taxon>
        <taxon>Spiralia</taxon>
        <taxon>Gnathifera</taxon>
        <taxon>Rotifera</taxon>
        <taxon>Eurotatoria</taxon>
        <taxon>Bdelloidea</taxon>
        <taxon>Philodinida</taxon>
        <taxon>Philodinidae</taxon>
        <taxon>Rotaria</taxon>
    </lineage>
</organism>